<name>A0AAN7WDR0_9PEZI</name>
<proteinExistence type="predicted"/>
<reference evidence="1" key="1">
    <citation type="submission" date="2023-08" db="EMBL/GenBank/DDBJ databases">
        <title>Black Yeasts Isolated from many extreme environments.</title>
        <authorList>
            <person name="Coleine C."/>
            <person name="Stajich J.E."/>
            <person name="Selbmann L."/>
        </authorList>
    </citation>
    <scope>NUCLEOTIDE SEQUENCE</scope>
    <source>
        <strain evidence="1">CCFEE 5810</strain>
    </source>
</reference>
<gene>
    <name evidence="1" type="ORF">LTR97_004782</name>
</gene>
<evidence type="ECO:0000313" key="1">
    <source>
        <dbReference type="EMBL" id="KAK5701964.1"/>
    </source>
</evidence>
<accession>A0AAN7WDR0</accession>
<organism evidence="1 2">
    <name type="scientific">Elasticomyces elasticus</name>
    <dbReference type="NCBI Taxonomy" id="574655"/>
    <lineage>
        <taxon>Eukaryota</taxon>
        <taxon>Fungi</taxon>
        <taxon>Dikarya</taxon>
        <taxon>Ascomycota</taxon>
        <taxon>Pezizomycotina</taxon>
        <taxon>Dothideomycetes</taxon>
        <taxon>Dothideomycetidae</taxon>
        <taxon>Mycosphaerellales</taxon>
        <taxon>Teratosphaeriaceae</taxon>
        <taxon>Elasticomyces</taxon>
    </lineage>
</organism>
<dbReference type="AlphaFoldDB" id="A0AAN7WDR0"/>
<evidence type="ECO:0000313" key="2">
    <source>
        <dbReference type="Proteomes" id="UP001310594"/>
    </source>
</evidence>
<protein>
    <submittedName>
        <fullName evidence="1">Uncharacterized protein</fullName>
    </submittedName>
</protein>
<comment type="caution">
    <text evidence="1">The sequence shown here is derived from an EMBL/GenBank/DDBJ whole genome shotgun (WGS) entry which is preliminary data.</text>
</comment>
<dbReference type="Proteomes" id="UP001310594">
    <property type="component" value="Unassembled WGS sequence"/>
</dbReference>
<sequence>MVYHTYGSAITQRRLRAISSTTYYYPWWTETRLSGTSKKKVMQAYLHACGITYDRYDSLKRLNVLWSRFRQGLLAFENCSTGELRRFCKQRGLVTHEHAGRAALTEALEKADENVKFERFGELPAELRELVWEWRASLVESSYWLQSNTGQMVSSQPVYRYGVKMPYYTYGSEITQLRIGAISIRETTSNKKIRQAQLQVCGIKYATGYTLKRLEALWVRFQHGMIAYTNCTNSQLHRFCQQRGLKVLEGAMRESLISVLEKADDEWTFERFNDLPPELKEMIWEWRKVW</sequence>
<dbReference type="EMBL" id="JAVRQU010000006">
    <property type="protein sequence ID" value="KAK5701964.1"/>
    <property type="molecule type" value="Genomic_DNA"/>
</dbReference>